<feature type="chain" id="PRO_5025667034" evidence="2">
    <location>
        <begin position="17"/>
        <end position="300"/>
    </location>
</feature>
<reference evidence="3" key="1">
    <citation type="submission" date="2025-08" db="UniProtKB">
        <authorList>
            <consortium name="Ensembl"/>
        </authorList>
    </citation>
    <scope>IDENTIFICATION</scope>
</reference>
<dbReference type="InterPro" id="IPR036621">
    <property type="entry name" value="Anticodon-bd_dom_sf"/>
</dbReference>
<dbReference type="Ensembl" id="ENSSTUT00000038606.1">
    <property type="protein sequence ID" value="ENSSTUP00000036945.1"/>
    <property type="gene ID" value="ENSSTUG00000015714.1"/>
</dbReference>
<dbReference type="GeneTree" id="ENSGT00530000064134"/>
<protein>
    <submittedName>
        <fullName evidence="3">Si:ch211-216l23.2</fullName>
    </submittedName>
</protein>
<keyword evidence="4" id="KW-1185">Reference proteome</keyword>
<evidence type="ECO:0000256" key="1">
    <source>
        <dbReference type="SAM" id="MobiDB-lite"/>
    </source>
</evidence>
<name>A0A673YS22_SALTR</name>
<evidence type="ECO:0000256" key="2">
    <source>
        <dbReference type="SAM" id="SignalP"/>
    </source>
</evidence>
<dbReference type="InterPro" id="IPR052600">
    <property type="entry name" value="Nuc_rcpt_coact/corep"/>
</dbReference>
<sequence length="300" mass="32681">MLLHIFFALVVSGGGCFVVSPGVRMKISAIVGLPQIDRSLFAGPRPLSGIDLPAGGVGPDPALQDLRSNGSPLCILVEQTNVALSSCTVIIFSESLKIHCNMPKDHAMDFVMAEYGRGLGQRMQQKDPAETGARAAELVDDYLEREKVEKHAVPSDTRQLHFFLADGVHLYPEELSTIAKYLHNCQHHLQAMSTETGDGPLPERTKMLPPGLGKPPPLLPTPSGPRGRETPPWRREHSATPLMTSPGPRLRPLHCCPCTRVKGPLMVPHPLAPPFLHTASVVHYIEDPHTTTAPEEPHPH</sequence>
<feature type="region of interest" description="Disordered" evidence="1">
    <location>
        <begin position="193"/>
        <end position="246"/>
    </location>
</feature>
<evidence type="ECO:0000313" key="3">
    <source>
        <dbReference type="Ensembl" id="ENSSTUP00000036945.1"/>
    </source>
</evidence>
<dbReference type="InParanoid" id="A0A673YS22"/>
<dbReference type="PANTHER" id="PTHR23295:SF5">
    <property type="entry name" value="SI:CH211-216L23.2"/>
    <property type="match status" value="1"/>
</dbReference>
<dbReference type="SUPFAM" id="SSF52954">
    <property type="entry name" value="Class II aaRS ABD-related"/>
    <property type="match status" value="1"/>
</dbReference>
<organism evidence="3 4">
    <name type="scientific">Salmo trutta</name>
    <name type="common">Brown trout</name>
    <dbReference type="NCBI Taxonomy" id="8032"/>
    <lineage>
        <taxon>Eukaryota</taxon>
        <taxon>Metazoa</taxon>
        <taxon>Chordata</taxon>
        <taxon>Craniata</taxon>
        <taxon>Vertebrata</taxon>
        <taxon>Euteleostomi</taxon>
        <taxon>Actinopterygii</taxon>
        <taxon>Neopterygii</taxon>
        <taxon>Teleostei</taxon>
        <taxon>Protacanthopterygii</taxon>
        <taxon>Salmoniformes</taxon>
        <taxon>Salmonidae</taxon>
        <taxon>Salmoninae</taxon>
        <taxon>Salmo</taxon>
    </lineage>
</organism>
<accession>A0A673YS22</accession>
<keyword evidence="2" id="KW-0732">Signal</keyword>
<dbReference type="AlphaFoldDB" id="A0A673YS22"/>
<evidence type="ECO:0000313" key="4">
    <source>
        <dbReference type="Proteomes" id="UP000472277"/>
    </source>
</evidence>
<dbReference type="Proteomes" id="UP000472277">
    <property type="component" value="Chromosome 7"/>
</dbReference>
<reference evidence="3" key="2">
    <citation type="submission" date="2025-09" db="UniProtKB">
        <authorList>
            <consortium name="Ensembl"/>
        </authorList>
    </citation>
    <scope>IDENTIFICATION</scope>
</reference>
<feature type="signal peptide" evidence="2">
    <location>
        <begin position="1"/>
        <end position="16"/>
    </location>
</feature>
<dbReference type="Gene3D" id="3.40.50.800">
    <property type="entry name" value="Anticodon-binding domain"/>
    <property type="match status" value="1"/>
</dbReference>
<proteinExistence type="predicted"/>
<dbReference type="PANTHER" id="PTHR23295">
    <property type="entry name" value="NUCLEAR RECEPTOR COACTIVATOR 5-RELATED"/>
    <property type="match status" value="1"/>
</dbReference>
<feature type="compositionally biased region" description="Basic and acidic residues" evidence="1">
    <location>
        <begin position="226"/>
        <end position="238"/>
    </location>
</feature>
<feature type="compositionally biased region" description="Pro residues" evidence="1">
    <location>
        <begin position="212"/>
        <end position="223"/>
    </location>
</feature>